<evidence type="ECO:0000256" key="8">
    <source>
        <dbReference type="ARBA" id="ARBA00022741"/>
    </source>
</evidence>
<evidence type="ECO:0000313" key="26">
    <source>
        <dbReference type="EMBL" id="QOU20843.1"/>
    </source>
</evidence>
<dbReference type="PROSITE" id="PS01028">
    <property type="entry name" value="DEHYDROQUINASE_I"/>
    <property type="match status" value="1"/>
</dbReference>
<comment type="cofactor">
    <cofactor evidence="19 20">
        <name>Zn(2+)</name>
        <dbReference type="ChEBI" id="CHEBI:29105"/>
    </cofactor>
    <text evidence="19 20">Binds 2 Zn(2+) ions per subunit.</text>
</comment>
<dbReference type="InterPro" id="IPR056179">
    <property type="entry name" value="DHQS_C"/>
</dbReference>
<dbReference type="InterPro" id="IPR000623">
    <property type="entry name" value="Shikimate_kinase/TSH1"/>
</dbReference>
<dbReference type="PRINTS" id="PR01100">
    <property type="entry name" value="SHIKIMTKNASE"/>
</dbReference>
<evidence type="ECO:0000313" key="27">
    <source>
        <dbReference type="Proteomes" id="UP000663131"/>
    </source>
</evidence>
<dbReference type="GeneID" id="64572482"/>
<dbReference type="GO" id="GO:0005524">
    <property type="term" value="F:ATP binding"/>
    <property type="evidence" value="ECO:0007669"/>
    <property type="project" value="UniProtKB-UniRule"/>
</dbReference>
<feature type="binding site" evidence="19">
    <location>
        <begin position="195"/>
        <end position="198"/>
    </location>
    <ligand>
        <name>7-phospho-2-dehydro-3-deoxy-D-arabino-heptonate</name>
        <dbReference type="ChEBI" id="CHEBI:58394"/>
    </ligand>
</feature>
<dbReference type="InterPro" id="IPR046346">
    <property type="entry name" value="Aminoacid_DH-like_N_sf"/>
</dbReference>
<dbReference type="InterPro" id="IPR036291">
    <property type="entry name" value="NAD(P)-bd_dom_sf"/>
</dbReference>
<evidence type="ECO:0000256" key="18">
    <source>
        <dbReference type="ARBA" id="ARBA00054455"/>
    </source>
</evidence>
<dbReference type="Pfam" id="PF08501">
    <property type="entry name" value="Shikimate_dh_N"/>
    <property type="match status" value="1"/>
</dbReference>
<keyword evidence="10 19" id="KW-0862">Zinc</keyword>
<dbReference type="Pfam" id="PF01202">
    <property type="entry name" value="SKI"/>
    <property type="match status" value="1"/>
</dbReference>
<keyword evidence="8 19" id="KW-0547">Nucleotide-binding</keyword>
<comment type="pathway">
    <text evidence="19 20">Metabolic intermediate biosynthesis; chorismate biosynthesis; chorismate from D-erythrose 4-phosphate and phosphoenolpyruvate: step 5/7.</text>
</comment>
<evidence type="ECO:0000256" key="19">
    <source>
        <dbReference type="HAMAP-Rule" id="MF_03143"/>
    </source>
</evidence>
<evidence type="ECO:0000259" key="22">
    <source>
        <dbReference type="Pfam" id="PF01761"/>
    </source>
</evidence>
<dbReference type="Pfam" id="PF01761">
    <property type="entry name" value="DHQ_synthase"/>
    <property type="match status" value="1"/>
</dbReference>
<keyword evidence="15 19" id="KW-0456">Lyase</keyword>
<dbReference type="GO" id="GO:0046872">
    <property type="term" value="F:metal ion binding"/>
    <property type="evidence" value="ECO:0007669"/>
    <property type="project" value="UniProtKB-UniRule"/>
</dbReference>
<dbReference type="Pfam" id="PF18317">
    <property type="entry name" value="SDH_C"/>
    <property type="match status" value="1"/>
</dbReference>
<dbReference type="EC" id="2.5.1.19" evidence="19"/>
<evidence type="ECO:0000256" key="14">
    <source>
        <dbReference type="ARBA" id="ARBA00023141"/>
    </source>
</evidence>
<feature type="binding site" evidence="19">
    <location>
        <position position="147"/>
    </location>
    <ligand>
        <name>7-phospho-2-dehydro-3-deoxy-D-arabino-heptonate</name>
        <dbReference type="ChEBI" id="CHEBI:58394"/>
    </ligand>
</feature>
<dbReference type="Proteomes" id="UP000663131">
    <property type="component" value="Chromosome 8"/>
</dbReference>
<organism evidence="26 27">
    <name type="scientific">Dekkera bruxellensis</name>
    <name type="common">Brettanomyces custersii</name>
    <dbReference type="NCBI Taxonomy" id="5007"/>
    <lineage>
        <taxon>Eukaryota</taxon>
        <taxon>Fungi</taxon>
        <taxon>Dikarya</taxon>
        <taxon>Ascomycota</taxon>
        <taxon>Saccharomycotina</taxon>
        <taxon>Pichiomycetes</taxon>
        <taxon>Pichiales</taxon>
        <taxon>Pichiaceae</taxon>
        <taxon>Brettanomyces</taxon>
    </lineage>
</organism>
<dbReference type="HAMAP" id="MF_03143">
    <property type="entry name" value="Pentafunct_AroM"/>
    <property type="match status" value="1"/>
</dbReference>
<dbReference type="SUPFAM" id="SSF56796">
    <property type="entry name" value="Dehydroquinate synthase-like"/>
    <property type="match status" value="1"/>
</dbReference>
<feature type="binding site" evidence="19">
    <location>
        <position position="162"/>
    </location>
    <ligand>
        <name>NAD(+)</name>
        <dbReference type="ChEBI" id="CHEBI:57540"/>
    </ligand>
</feature>
<dbReference type="InterPro" id="IPR013785">
    <property type="entry name" value="Aldolase_TIM"/>
</dbReference>
<dbReference type="GO" id="GO:0003866">
    <property type="term" value="F:3-phosphoshikimate 1-carboxyvinyltransferase activity"/>
    <property type="evidence" value="ECO:0007669"/>
    <property type="project" value="UniProtKB-UniRule"/>
</dbReference>
<comment type="similarity">
    <text evidence="19 20">In the 2nd section; belongs to the EPSP synthase family.</text>
</comment>
<comment type="similarity">
    <text evidence="3">Belongs to the EPSP synthase family.</text>
</comment>
<evidence type="ECO:0000256" key="12">
    <source>
        <dbReference type="ARBA" id="ARBA00022857"/>
    </source>
</evidence>
<dbReference type="CDD" id="cd01556">
    <property type="entry name" value="EPSP_synthase"/>
    <property type="match status" value="1"/>
</dbReference>
<comment type="pathway">
    <text evidence="2 19 20">Metabolic intermediate biosynthesis; chorismate biosynthesis; chorismate from D-erythrose 4-phosphate and phosphoenolpyruvate: step 6/7.</text>
</comment>
<comment type="pathway">
    <text evidence="19 20">Metabolic intermediate biosynthesis; chorismate biosynthesis; chorismate from D-erythrose 4-phosphate and phosphoenolpyruvate: step 2/7.</text>
</comment>
<feature type="binding site" evidence="19">
    <location>
        <position position="195"/>
    </location>
    <ligand>
        <name>Zn(2+)</name>
        <dbReference type="ChEBI" id="CHEBI:29105"/>
        <note>catalytic</note>
    </ligand>
</feature>
<dbReference type="Pfam" id="PF00275">
    <property type="entry name" value="EPSP_synthase"/>
    <property type="match status" value="1"/>
</dbReference>
<comment type="pathway">
    <text evidence="19 20">Metabolic intermediate biosynthesis; chorismate biosynthesis; chorismate from D-erythrose 4-phosphate and phosphoenolpyruvate: step 3/7.</text>
</comment>
<dbReference type="KEGG" id="bbrx:BRETT_000557"/>
<dbReference type="EC" id="4.2.1.10" evidence="19"/>
<evidence type="ECO:0000256" key="20">
    <source>
        <dbReference type="PIRNR" id="PIRNR000514"/>
    </source>
</evidence>
<dbReference type="InterPro" id="IPR013708">
    <property type="entry name" value="Shikimate_DH-bd_N"/>
</dbReference>
<evidence type="ECO:0000256" key="5">
    <source>
        <dbReference type="ARBA" id="ARBA00022605"/>
    </source>
</evidence>
<feature type="binding site" evidence="19">
    <location>
        <begin position="84"/>
        <end position="87"/>
    </location>
    <ligand>
        <name>NAD(+)</name>
        <dbReference type="ChEBI" id="CHEBI:57540"/>
    </ligand>
</feature>
<dbReference type="PROSITE" id="PS00104">
    <property type="entry name" value="EPSP_SYNTHASE_1"/>
    <property type="match status" value="1"/>
</dbReference>
<dbReference type="InterPro" id="IPR008289">
    <property type="entry name" value="Pentafunct_AroM"/>
</dbReference>
<dbReference type="InterPro" id="IPR023193">
    <property type="entry name" value="EPSP_synthase_CS"/>
</dbReference>
<sequence>MVTENQIESVEILGKKTIRVGFRIRPYICEEIIKNYASSTYVIITDRNIEAAGHLDAYRKTFNETLERLRPDSRLLTYVVAPGESSKNRSTKAAIEDYLLREGCTRDTFMIAMGGGVIGDMIGYVAATFMRGVRVVQVPTTLLSMVDSSIGGKTAIDTPLGKNFIGAFWQPQLVLVDIAFLETLPVRQFVNGMGEVIKTSAIWNAKEFDRLEEHTREFLQVINKRREDGTVDITPILDHLFKLVLESIKVKAEVVSRDEREGGLRNLLNFGHSIGHAYEAILTPQALHGECVAVGAVKEAELSRYMGILSPVAVSRLADCFAGYGLPTSVQDKIMVDRVNGKVCPIDTLLQKMALDKKNVGSKKRAVILKSIGQCYENHATFVTDEDLRFMVGRDAKVYPFDTQPREFTVVPPGSKSVSNRALVLAALGEGQCKIKNLLHSDDTKYMLHAIQALQGADVEWQDNGDTIAVTGHGGDLRATAEHLYLGNAGTAARFLTSVACLVKPEADQHHVVLTGNARMQQRPNGPLIEALRANGRDIECLNHEGCLPVRVACSASGLLKGGRIELAATVSSQYVSSILMAAPYAEQPVTLALVGGAPVSQTYITMTIEMMAQFGIQVTPSKTEKYTYEIPLGRYKNPAEYVVESDASSATYPLAFAALTGTKCTIPNIGSSSFQGDARFATGVLRAMGCQVHQDESSTSVQGPPVGHLKPFGHIDMEPMTDAFLTATVVAAVAPGDSTITGIANQRVKECNRIAAMRQELAKFGVEVSELDDGLVVHGVQLDKLQQPGTGVATYDDHRVAMSLSLLAGMCRAPVVVEHRRCTSKTWPGWWDVLHSQLGVRLDGCEPRQESPAASIPPPNANRSIILIGMRACGKTTMAHVMAQKLHMQLLDLDDYFEAKEAGVSIKQFVHEHGWAEFRRRETIYSREAIESHREGFVISTGGGIVESPQSRAVLQAYIRQGGIVLHLHRDIAHTVSFLQNKDTVRPAYDEEILAVWQRRRPWYAQCSNYSFFSPHASTHAQIRQLRAAMGRFVDRITGKPCTLPTARSYFVCLTFPDLADPAVQPQIDAITAGCNAVELRVDRLVAHDTDSVALQVGLLRMYTDLPIIFTVRTQSQGGSFPDADTDSLAELVQLAFRLGLEYVDLELSLPEGLLDTLCSKRRFTKIIGSYHDPRSLHHWSSPDWQSKYQLAVNLGVDIVKFVGTASCAQDNFDLEAFRSAHQSKPLVAINMGLQGKLSRVLNPFMTPVTHCLLPDSAAPGQMSVRQIHQALTMVGGIKPLKFYVVGTPISHSRSPNLHTAGYRELGLPHQFFRFETDDDSKVFHEVVKSPDFGGCCITIPLKLKMLKYATQLSDSAKTIGAINTMWPIGDGKFAGTNTDWIGIRDSFIRNNAPDTVSGNGLIIGGGGASRGAVYALHQMGCSTIYMVNREFNLLKQIKLDFPTDYNIVPLNTVDDVQKIEQITLAVSAIPGNVELDPGVKEKIQVAFQKGSPDGKFLVEAAYKPTETPVLKLAKSLGWHTIPGREMLVNQGIAQLEIFFGGIHFPYQPIYDAVVNE</sequence>
<keyword evidence="6 19" id="KW-0808">Transferase</keyword>
<keyword evidence="11 19" id="KW-0067">ATP-binding</keyword>
<feature type="region of interest" description="3-dehydroquinate synthase" evidence="19">
    <location>
        <begin position="1"/>
        <end position="385"/>
    </location>
</feature>
<evidence type="ECO:0000256" key="17">
    <source>
        <dbReference type="ARBA" id="ARBA00044633"/>
    </source>
</evidence>
<dbReference type="InterPro" id="IPR027417">
    <property type="entry name" value="P-loop_NTPase"/>
</dbReference>
<dbReference type="NCBIfam" id="TIGR01809">
    <property type="entry name" value="Shik-DH-AROM"/>
    <property type="match status" value="1"/>
</dbReference>
<feature type="binding site" evidence="19">
    <location>
        <begin position="265"/>
        <end position="269"/>
    </location>
    <ligand>
        <name>7-phospho-2-dehydro-3-deoxy-D-arabino-heptonate</name>
        <dbReference type="ChEBI" id="CHEBI:58394"/>
    </ligand>
</feature>
<dbReference type="PANTHER" id="PTHR21090">
    <property type="entry name" value="AROM/DEHYDROQUINATE SYNTHASE"/>
    <property type="match status" value="1"/>
</dbReference>
<dbReference type="GO" id="GO:0004765">
    <property type="term" value="F:shikimate kinase activity"/>
    <property type="evidence" value="ECO:0007669"/>
    <property type="project" value="UniProtKB-UniRule"/>
</dbReference>
<dbReference type="InterPro" id="IPR018508">
    <property type="entry name" value="3-dehydroquinate_DH_AS"/>
</dbReference>
<comment type="catalytic activity">
    <reaction evidence="19 20">
        <text>3-dehydroquinate = 3-dehydroshikimate + H2O</text>
        <dbReference type="Rhea" id="RHEA:21096"/>
        <dbReference type="ChEBI" id="CHEBI:15377"/>
        <dbReference type="ChEBI" id="CHEBI:16630"/>
        <dbReference type="ChEBI" id="CHEBI:32364"/>
        <dbReference type="EC" id="4.2.1.10"/>
    </reaction>
</comment>
<evidence type="ECO:0000256" key="6">
    <source>
        <dbReference type="ARBA" id="ARBA00022679"/>
    </source>
</evidence>
<feature type="region of interest" description="Shikimate dehydrogenase" evidence="19">
    <location>
        <begin position="1281"/>
        <end position="1558"/>
    </location>
</feature>
<evidence type="ECO:0000259" key="21">
    <source>
        <dbReference type="Pfam" id="PF00275"/>
    </source>
</evidence>
<feature type="binding site" evidence="19">
    <location>
        <position position="288"/>
    </location>
    <ligand>
        <name>7-phospho-2-dehydro-3-deoxy-D-arabino-heptonate</name>
        <dbReference type="ChEBI" id="CHEBI:58394"/>
    </ligand>
</feature>
<dbReference type="CDD" id="cd00464">
    <property type="entry name" value="SK"/>
    <property type="match status" value="1"/>
</dbReference>
<dbReference type="SUPFAM" id="SSF53223">
    <property type="entry name" value="Aminoacid dehydrogenase-like, N-terminal domain"/>
    <property type="match status" value="1"/>
</dbReference>
<feature type="domain" description="3-dehydroquinate synthase N-terminal" evidence="22">
    <location>
        <begin position="78"/>
        <end position="190"/>
    </location>
</feature>
<feature type="binding site" evidence="19">
    <location>
        <position position="131"/>
    </location>
    <ligand>
        <name>7-phospho-2-dehydro-3-deoxy-D-arabino-heptonate</name>
        <dbReference type="ChEBI" id="CHEBI:58394"/>
    </ligand>
</feature>
<feature type="active site" description="Schiff-base intermediate with substrate; for 3-dehydroquinate dehydratase activity" evidence="19">
    <location>
        <position position="1202"/>
    </location>
</feature>
<comment type="catalytic activity">
    <reaction evidence="19 20">
        <text>7-phospho-2-dehydro-3-deoxy-D-arabino-heptonate = 3-dehydroquinate + phosphate</text>
        <dbReference type="Rhea" id="RHEA:21968"/>
        <dbReference type="ChEBI" id="CHEBI:32364"/>
        <dbReference type="ChEBI" id="CHEBI:43474"/>
        <dbReference type="ChEBI" id="CHEBI:58394"/>
        <dbReference type="EC" id="4.2.3.4"/>
    </reaction>
</comment>
<dbReference type="FunFam" id="3.40.50.300:FF:001256">
    <property type="entry name" value="Pentafunctional AROM polypeptide"/>
    <property type="match status" value="1"/>
</dbReference>
<comment type="catalytic activity">
    <reaction evidence="17">
        <text>3-phosphoshikimate + phosphoenolpyruvate = 5-O-(1-carboxyvinyl)-3-phosphoshikimate + phosphate</text>
        <dbReference type="Rhea" id="RHEA:21256"/>
        <dbReference type="ChEBI" id="CHEBI:43474"/>
        <dbReference type="ChEBI" id="CHEBI:57701"/>
        <dbReference type="ChEBI" id="CHEBI:58702"/>
        <dbReference type="ChEBI" id="CHEBI:145989"/>
        <dbReference type="EC" id="2.5.1.19"/>
    </reaction>
    <physiologicalReaction direction="left-to-right" evidence="17">
        <dbReference type="Rhea" id="RHEA:21257"/>
    </physiologicalReaction>
</comment>
<evidence type="ECO:0000256" key="7">
    <source>
        <dbReference type="ARBA" id="ARBA00022723"/>
    </source>
</evidence>
<feature type="domain" description="SDH C-terminal" evidence="24">
    <location>
        <begin position="1525"/>
        <end position="1555"/>
    </location>
</feature>
<dbReference type="GO" id="GO:0008652">
    <property type="term" value="P:amino acid biosynthetic process"/>
    <property type="evidence" value="ECO:0007669"/>
    <property type="project" value="UniProtKB-KW"/>
</dbReference>
<dbReference type="Gene3D" id="1.20.1090.10">
    <property type="entry name" value="Dehydroquinate synthase-like - alpha domain"/>
    <property type="match status" value="1"/>
</dbReference>
<dbReference type="Gene3D" id="3.40.50.720">
    <property type="entry name" value="NAD(P)-binding Rossmann-like Domain"/>
    <property type="match status" value="1"/>
</dbReference>
<dbReference type="Gene3D" id="3.40.50.300">
    <property type="entry name" value="P-loop containing nucleotide triphosphate hydrolases"/>
    <property type="match status" value="1"/>
</dbReference>
<comment type="caution">
    <text evidence="19">Lacks conserved residue(s) required for the propagation of feature annotation.</text>
</comment>
<dbReference type="InterPro" id="IPR001986">
    <property type="entry name" value="Enolpyruvate_Tfrase_dom"/>
</dbReference>
<comment type="catalytic activity">
    <reaction evidence="19 20">
        <text>shikimate + NADP(+) = 3-dehydroshikimate + NADPH + H(+)</text>
        <dbReference type="Rhea" id="RHEA:17737"/>
        <dbReference type="ChEBI" id="CHEBI:15378"/>
        <dbReference type="ChEBI" id="CHEBI:16630"/>
        <dbReference type="ChEBI" id="CHEBI:36208"/>
        <dbReference type="ChEBI" id="CHEBI:57783"/>
        <dbReference type="ChEBI" id="CHEBI:58349"/>
        <dbReference type="EC" id="1.1.1.25"/>
    </reaction>
</comment>
<feature type="active site" description="Proton acceptor; for 3-dehydroquinate dehydratase activity" evidence="19">
    <location>
        <position position="1173"/>
    </location>
</feature>
<dbReference type="Pfam" id="PF01487">
    <property type="entry name" value="DHquinase_I"/>
    <property type="match status" value="1"/>
</dbReference>
<dbReference type="GO" id="GO:0004764">
    <property type="term" value="F:shikimate 3-dehydrogenase (NADP+) activity"/>
    <property type="evidence" value="ECO:0007669"/>
    <property type="project" value="UniProtKB-UniRule"/>
</dbReference>
<comment type="similarity">
    <text evidence="19 20">In the C-terminal section; belongs to the shikimate dehydrogenase family.</text>
</comment>
<dbReference type="InterPro" id="IPR036968">
    <property type="entry name" value="Enolpyruvate_Tfrase_sf"/>
</dbReference>
<feature type="binding site" evidence="19">
    <location>
        <position position="191"/>
    </location>
    <ligand>
        <name>NAD(+)</name>
        <dbReference type="ChEBI" id="CHEBI:57540"/>
    </ligand>
</feature>
<dbReference type="NCBIfam" id="TIGR01093">
    <property type="entry name" value="aroD"/>
    <property type="match status" value="1"/>
</dbReference>
<dbReference type="UniPathway" id="UPA00053">
    <property type="reaction ID" value="UER00085"/>
</dbReference>
<accession>A0A871R308</accession>
<keyword evidence="16 19" id="KW-0511">Multifunctional enzyme</keyword>
<keyword evidence="7 19" id="KW-0479">Metal-binding</keyword>
<gene>
    <name evidence="26" type="ORF">BRETT_000557</name>
</gene>
<dbReference type="EC" id="2.7.1.71" evidence="19"/>
<dbReference type="OrthoDB" id="197068at2759"/>
<evidence type="ECO:0000256" key="3">
    <source>
        <dbReference type="ARBA" id="ARBA00009948"/>
    </source>
</evidence>
<keyword evidence="4 19" id="KW-0963">Cytoplasm</keyword>
<keyword evidence="12 19" id="KW-0521">NADP</keyword>
<dbReference type="GO" id="GO:0003856">
    <property type="term" value="F:3-dehydroquinate synthase activity"/>
    <property type="evidence" value="ECO:0007669"/>
    <property type="project" value="UniProtKB-UniRule"/>
</dbReference>
<dbReference type="InterPro" id="IPR041121">
    <property type="entry name" value="SDH_C"/>
</dbReference>
<dbReference type="FunFam" id="3.20.20.70:FF:000135">
    <property type="entry name" value="Pentafunctional AROM polypeptide"/>
    <property type="match status" value="1"/>
</dbReference>
<keyword evidence="14 19" id="KW-0057">Aromatic amino acid biosynthesis</keyword>
<comment type="similarity">
    <text evidence="19 20">In the 4th section; belongs to the type-I 3-dehydroquinase family.</text>
</comment>
<comment type="subunit">
    <text evidence="19 20">Homodimer.</text>
</comment>
<feature type="binding site" evidence="19">
    <location>
        <position position="153"/>
    </location>
    <ligand>
        <name>7-phospho-2-dehydro-3-deoxy-D-arabino-heptonate</name>
        <dbReference type="ChEBI" id="CHEBI:58394"/>
    </ligand>
</feature>
<feature type="binding site" evidence="19">
    <location>
        <position position="251"/>
    </location>
    <ligand>
        <name>7-phospho-2-dehydro-3-deoxy-D-arabino-heptonate</name>
        <dbReference type="ChEBI" id="CHEBI:58394"/>
    </ligand>
</feature>
<evidence type="ECO:0000256" key="9">
    <source>
        <dbReference type="ARBA" id="ARBA00022777"/>
    </source>
</evidence>
<feature type="binding site" evidence="19">
    <location>
        <position position="272"/>
    </location>
    <ligand>
        <name>7-phospho-2-dehydro-3-deoxy-D-arabino-heptonate</name>
        <dbReference type="ChEBI" id="CHEBI:58394"/>
    </ligand>
</feature>
<evidence type="ECO:0000256" key="16">
    <source>
        <dbReference type="ARBA" id="ARBA00023268"/>
    </source>
</evidence>
<evidence type="ECO:0000256" key="13">
    <source>
        <dbReference type="ARBA" id="ARBA00023002"/>
    </source>
</evidence>
<feature type="active site" description="Proton acceptor; for 3-dehydroquinate synthase activity" evidence="19">
    <location>
        <position position="261"/>
    </location>
</feature>
<dbReference type="Gene3D" id="3.40.50.1970">
    <property type="match status" value="1"/>
</dbReference>
<dbReference type="GO" id="GO:0009423">
    <property type="term" value="P:chorismate biosynthetic process"/>
    <property type="evidence" value="ECO:0007669"/>
    <property type="project" value="UniProtKB-UniRule"/>
</dbReference>
<dbReference type="InterPro" id="IPR006264">
    <property type="entry name" value="EPSP_synthase"/>
</dbReference>
<feature type="binding site" evidence="19">
    <location>
        <begin position="180"/>
        <end position="183"/>
    </location>
    <ligand>
        <name>NAD(+)</name>
        <dbReference type="ChEBI" id="CHEBI:57540"/>
    </ligand>
</feature>
<dbReference type="FunFam" id="1.20.1090.10:FF:000007">
    <property type="entry name" value="Pentafunctional AROM polypeptide"/>
    <property type="match status" value="1"/>
</dbReference>
<keyword evidence="5 19" id="KW-0028">Amino-acid biosynthesis</keyword>
<dbReference type="Pfam" id="PF24621">
    <property type="entry name" value="DHQS_C"/>
    <property type="match status" value="1"/>
</dbReference>
<dbReference type="InterPro" id="IPR010110">
    <property type="entry name" value="Shikimate_DH_AroM-type"/>
</dbReference>
<evidence type="ECO:0000256" key="4">
    <source>
        <dbReference type="ARBA" id="ARBA00022490"/>
    </source>
</evidence>
<dbReference type="InterPro" id="IPR031322">
    <property type="entry name" value="Shikimate/glucono_kinase"/>
</dbReference>
<dbReference type="HAMAP" id="MF_00109">
    <property type="entry name" value="Shikimate_kinase"/>
    <property type="match status" value="1"/>
</dbReference>
<dbReference type="SUPFAM" id="SSF55205">
    <property type="entry name" value="EPT/RTPC-like"/>
    <property type="match status" value="1"/>
</dbReference>
<dbReference type="Gene3D" id="3.40.50.10860">
    <property type="entry name" value="Leucine Dehydrogenase, chain A, domain 1"/>
    <property type="match status" value="1"/>
</dbReference>
<evidence type="ECO:0000256" key="10">
    <source>
        <dbReference type="ARBA" id="ARBA00022833"/>
    </source>
</evidence>
<dbReference type="SUPFAM" id="SSF52540">
    <property type="entry name" value="P-loop containing nucleoside triphosphate hydrolases"/>
    <property type="match status" value="1"/>
</dbReference>
<dbReference type="EMBL" id="CP063136">
    <property type="protein sequence ID" value="QOU20843.1"/>
    <property type="molecule type" value="Genomic_DNA"/>
</dbReference>
<dbReference type="RefSeq" id="XP_041137336.1">
    <property type="nucleotide sequence ID" value="XM_041279122.1"/>
</dbReference>
<reference evidence="26" key="2">
    <citation type="journal article" name="BMC Genomics">
        <title>New genome assemblies reveal patterns of domestication and adaptation across Brettanomyces (Dekkera) species.</title>
        <authorList>
            <person name="Roach M.J."/>
            <person name="Borneman A.R."/>
        </authorList>
    </citation>
    <scope>NUCLEOTIDE SEQUENCE</scope>
    <source>
        <strain evidence="26">UCD 2041</strain>
    </source>
</reference>
<feature type="binding site" evidence="19">
    <location>
        <position position="163"/>
    </location>
    <ligand>
        <name>7-phospho-2-dehydro-3-deoxy-D-arabino-heptonate</name>
        <dbReference type="ChEBI" id="CHEBI:58394"/>
    </ligand>
</feature>
<dbReference type="GO" id="GO:0009073">
    <property type="term" value="P:aromatic amino acid family biosynthetic process"/>
    <property type="evidence" value="ECO:0007669"/>
    <property type="project" value="UniProtKB-UniRule"/>
</dbReference>
<dbReference type="CDD" id="cd08195">
    <property type="entry name" value="DHQS"/>
    <property type="match status" value="1"/>
</dbReference>
<evidence type="ECO:0000256" key="2">
    <source>
        <dbReference type="ARBA" id="ARBA00004811"/>
    </source>
</evidence>
<feature type="domain" description="3-dehydroquinate synthase C-terminal" evidence="25">
    <location>
        <begin position="192"/>
        <end position="359"/>
    </location>
</feature>
<dbReference type="NCBIfam" id="TIGR01357">
    <property type="entry name" value="aroB"/>
    <property type="match status" value="1"/>
</dbReference>
<dbReference type="Gene3D" id="3.20.20.70">
    <property type="entry name" value="Aldolase class I"/>
    <property type="match status" value="1"/>
</dbReference>
<dbReference type="Gene3D" id="3.65.10.10">
    <property type="entry name" value="Enolpyruvate transferase domain"/>
    <property type="match status" value="2"/>
</dbReference>
<feature type="binding site" evidence="19">
    <location>
        <begin position="140"/>
        <end position="141"/>
    </location>
    <ligand>
        <name>NAD(+)</name>
        <dbReference type="ChEBI" id="CHEBI:57540"/>
    </ligand>
</feature>
<protein>
    <recommendedName>
        <fullName evidence="19">Pentafunctional AROM polypeptide</fullName>
    </recommendedName>
    <domain>
        <recommendedName>
            <fullName evidence="19">3-dehydroquinate synthase</fullName>
            <shortName evidence="19">DHQS</shortName>
            <ecNumber evidence="19">4.2.3.4</ecNumber>
        </recommendedName>
    </domain>
    <domain>
        <recommendedName>
            <fullName evidence="19">3-phosphoshikimate 1-carboxyvinyltransferase</fullName>
            <ecNumber evidence="19">2.5.1.19</ecNumber>
        </recommendedName>
        <alternativeName>
            <fullName evidence="19">5-enolpyruvylshikimate-3-phosphate synthase</fullName>
            <shortName evidence="19">EPSP synthase</shortName>
            <shortName evidence="19">EPSPS</shortName>
        </alternativeName>
    </domain>
    <domain>
        <recommendedName>
            <fullName evidence="19">Shikimate kinase</fullName>
            <shortName evidence="19">SK</shortName>
            <ecNumber evidence="19">2.7.1.71</ecNumber>
        </recommendedName>
    </domain>
    <domain>
        <recommendedName>
            <fullName evidence="19">3-dehydroquinate dehydratase</fullName>
            <shortName evidence="19">3-dehydroquinase</shortName>
            <ecNumber evidence="19">4.2.1.10</ecNumber>
        </recommendedName>
    </domain>
    <domain>
        <recommendedName>
            <fullName evidence="19">Shikimate dehydrogenase</fullName>
            <ecNumber evidence="19">1.1.1.25</ecNumber>
        </recommendedName>
    </domain>
</protein>
<feature type="domain" description="Shikimate dehydrogenase substrate binding N-terminal" evidence="23">
    <location>
        <begin position="1286"/>
        <end position="1366"/>
    </location>
</feature>
<keyword evidence="9 19" id="KW-0418">Kinase</keyword>
<dbReference type="SUPFAM" id="SSF51735">
    <property type="entry name" value="NAD(P)-binding Rossmann-fold domains"/>
    <property type="match status" value="1"/>
</dbReference>
<dbReference type="PIRSF" id="PIRSF000514">
    <property type="entry name" value="Pentafunct_AroM"/>
    <property type="match status" value="1"/>
</dbReference>
<evidence type="ECO:0000256" key="15">
    <source>
        <dbReference type="ARBA" id="ARBA00023239"/>
    </source>
</evidence>
<evidence type="ECO:0000256" key="11">
    <source>
        <dbReference type="ARBA" id="ARBA00022840"/>
    </source>
</evidence>
<feature type="binding site" evidence="19">
    <location>
        <position position="272"/>
    </location>
    <ligand>
        <name>Zn(2+)</name>
        <dbReference type="ChEBI" id="CHEBI:29105"/>
        <note>catalytic</note>
    </ligand>
</feature>
<dbReference type="PROSITE" id="PS00885">
    <property type="entry name" value="EPSP_SYNTHASE_2"/>
    <property type="match status" value="1"/>
</dbReference>
<dbReference type="InterPro" id="IPR001381">
    <property type="entry name" value="DHquinase_I"/>
</dbReference>
<dbReference type="GO" id="GO:0005737">
    <property type="term" value="C:cytoplasm"/>
    <property type="evidence" value="ECO:0007669"/>
    <property type="project" value="UniProtKB-SubCell"/>
</dbReference>
<dbReference type="HAMAP" id="MF_00210">
    <property type="entry name" value="EPSP_synth"/>
    <property type="match status" value="1"/>
</dbReference>
<feature type="active site" description="Proton acceptor; for 3-dehydroquinate synthase activity" evidence="19">
    <location>
        <position position="276"/>
    </location>
</feature>
<feature type="binding site" evidence="19">
    <location>
        <begin position="115"/>
        <end position="117"/>
    </location>
    <ligand>
        <name>NAD(+)</name>
        <dbReference type="ChEBI" id="CHEBI:57540"/>
    </ligand>
</feature>
<dbReference type="InterPro" id="IPR013792">
    <property type="entry name" value="RNA3'P_cycl/enolpyr_Trfase_a/b"/>
</dbReference>
<dbReference type="SUPFAM" id="SSF51569">
    <property type="entry name" value="Aldolase"/>
    <property type="match status" value="1"/>
</dbReference>
<feature type="binding site" evidence="19">
    <location>
        <position position="120"/>
    </location>
    <ligand>
        <name>NAD(+)</name>
        <dbReference type="ChEBI" id="CHEBI:57540"/>
    </ligand>
</feature>
<evidence type="ECO:0000259" key="24">
    <source>
        <dbReference type="Pfam" id="PF18317"/>
    </source>
</evidence>
<feature type="domain" description="Enolpyruvate transferase" evidence="21">
    <location>
        <begin position="409"/>
        <end position="835"/>
    </location>
</feature>
<dbReference type="EC" id="1.1.1.25" evidence="19"/>
<dbReference type="FunFam" id="3.40.50.1970:FF:000007">
    <property type="entry name" value="Pentafunctional AROM polypeptide"/>
    <property type="match status" value="1"/>
</dbReference>
<comment type="function">
    <text evidence="18 19 20">The AROM polypeptide catalyzes 5 consecutive enzymatic reactions in prechorismate polyaromatic amino acid biosynthesis.</text>
</comment>
<dbReference type="CDD" id="cd01065">
    <property type="entry name" value="NAD_bind_Shikimate_DH"/>
    <property type="match status" value="1"/>
</dbReference>
<dbReference type="NCBIfam" id="TIGR01356">
    <property type="entry name" value="aroA"/>
    <property type="match status" value="1"/>
</dbReference>
<comment type="similarity">
    <text evidence="19">In the N-terminal section; belongs to the sugar phosphate cyclases superfamily. Dehydroquinate synthase family.</text>
</comment>
<keyword evidence="13 19" id="KW-0560">Oxidoreductase</keyword>
<dbReference type="EC" id="4.2.3.4" evidence="19"/>
<evidence type="ECO:0000259" key="25">
    <source>
        <dbReference type="Pfam" id="PF24621"/>
    </source>
</evidence>
<name>A0A871R308_DEKBR</name>
<comment type="subcellular location">
    <subcellularLocation>
        <location evidence="1 19 20">Cytoplasm</location>
    </subcellularLocation>
</comment>
<comment type="catalytic activity">
    <reaction evidence="19 20">
        <text>shikimate + ATP = 3-phosphoshikimate + ADP + H(+)</text>
        <dbReference type="Rhea" id="RHEA:13121"/>
        <dbReference type="ChEBI" id="CHEBI:15378"/>
        <dbReference type="ChEBI" id="CHEBI:30616"/>
        <dbReference type="ChEBI" id="CHEBI:36208"/>
        <dbReference type="ChEBI" id="CHEBI:145989"/>
        <dbReference type="ChEBI" id="CHEBI:456216"/>
        <dbReference type="EC" id="2.7.1.71"/>
    </reaction>
</comment>
<feature type="binding site" evidence="19">
    <location>
        <position position="288"/>
    </location>
    <ligand>
        <name>Zn(2+)</name>
        <dbReference type="ChEBI" id="CHEBI:29105"/>
        <note>catalytic</note>
    </ligand>
</feature>
<comment type="similarity">
    <text evidence="19 20">In the 3rd section; belongs to the shikimate kinase family.</text>
</comment>
<feature type="active site" description="For EPSP synthase activity" evidence="19">
    <location>
        <position position="823"/>
    </location>
</feature>
<dbReference type="PANTHER" id="PTHR21090:SF5">
    <property type="entry name" value="PENTAFUNCTIONAL AROM POLYPEPTIDE"/>
    <property type="match status" value="1"/>
</dbReference>
<dbReference type="CDD" id="cd00502">
    <property type="entry name" value="DHQase_I"/>
    <property type="match status" value="1"/>
</dbReference>
<comment type="similarity">
    <text evidence="20">In the N-terminal section; belongs to the dehydroquinate synthase family.</text>
</comment>
<dbReference type="InterPro" id="IPR030960">
    <property type="entry name" value="DHQS/DOIS_N"/>
</dbReference>
<dbReference type="GO" id="GO:0003855">
    <property type="term" value="F:3-dehydroquinate dehydratase activity"/>
    <property type="evidence" value="ECO:0007669"/>
    <property type="project" value="UniProtKB-UniRule"/>
</dbReference>
<evidence type="ECO:0000256" key="1">
    <source>
        <dbReference type="ARBA" id="ARBA00004496"/>
    </source>
</evidence>
<dbReference type="FunFam" id="3.65.10.10:FF:000007">
    <property type="entry name" value="Pentafunctional AROM polypeptide"/>
    <property type="match status" value="1"/>
</dbReference>
<reference evidence="26" key="1">
    <citation type="submission" date="2020-10" db="EMBL/GenBank/DDBJ databases">
        <authorList>
            <person name="Palmer J.M."/>
        </authorList>
    </citation>
    <scope>NUCLEOTIDE SEQUENCE</scope>
    <source>
        <strain evidence="26">UCD 2041</strain>
    </source>
</reference>
<comment type="pathway">
    <text evidence="19 20">Metabolic intermediate biosynthesis; chorismate biosynthesis; chorismate from D-erythrose 4-phosphate and phosphoenolpyruvate: step 4/7.</text>
</comment>
<dbReference type="InterPro" id="IPR016037">
    <property type="entry name" value="DHQ_synth_AroB"/>
</dbReference>
<feature type="binding site" evidence="19">
    <location>
        <position position="357"/>
    </location>
    <ligand>
        <name>7-phospho-2-dehydro-3-deoxy-D-arabino-heptonate</name>
        <dbReference type="ChEBI" id="CHEBI:58394"/>
    </ligand>
</feature>
<proteinExistence type="inferred from homology"/>
<evidence type="ECO:0000259" key="23">
    <source>
        <dbReference type="Pfam" id="PF08501"/>
    </source>
</evidence>